<proteinExistence type="predicted"/>
<dbReference type="PANTHER" id="PTHR15484:SF8">
    <property type="entry name" value="DNA-DIRECTED RNA POLYMERASE I SUBUNIT RPA34"/>
    <property type="match status" value="1"/>
</dbReference>
<reference evidence="2" key="1">
    <citation type="submission" date="2021-01" db="EMBL/GenBank/DDBJ databases">
        <authorList>
            <person name="Zahm M."/>
            <person name="Roques C."/>
            <person name="Cabau C."/>
            <person name="Klopp C."/>
            <person name="Donnadieu C."/>
            <person name="Jouanno E."/>
            <person name="Lampietro C."/>
            <person name="Louis A."/>
            <person name="Herpin A."/>
            <person name="Echchiki A."/>
            <person name="Berthelot C."/>
            <person name="Parey E."/>
            <person name="Roest-Crollius H."/>
            <person name="Braasch I."/>
            <person name="Postlethwait J."/>
            <person name="Bobe J."/>
            <person name="Montfort J."/>
            <person name="Bouchez O."/>
            <person name="Begum T."/>
            <person name="Mejri S."/>
            <person name="Adams A."/>
            <person name="Chen W.-J."/>
            <person name="Guiguen Y."/>
        </authorList>
    </citation>
    <scope>NUCLEOTIDE SEQUENCE</scope>
    <source>
        <strain evidence="2">YG-15Mar2019-1</strain>
        <tissue evidence="2">Brain</tissue>
    </source>
</reference>
<protein>
    <recommendedName>
        <fullName evidence="4">CD3e molecule, epsilon associated protein</fullName>
    </recommendedName>
</protein>
<accession>A0A9D3PZ22</accession>
<dbReference type="GO" id="GO:0005736">
    <property type="term" value="C:RNA polymerase I complex"/>
    <property type="evidence" value="ECO:0007669"/>
    <property type="project" value="TreeGrafter"/>
</dbReference>
<gene>
    <name evidence="2" type="ORF">MATL_G00116870</name>
</gene>
<organism evidence="2 3">
    <name type="scientific">Megalops atlanticus</name>
    <name type="common">Tarpon</name>
    <name type="synonym">Clupea gigantea</name>
    <dbReference type="NCBI Taxonomy" id="7932"/>
    <lineage>
        <taxon>Eukaryota</taxon>
        <taxon>Metazoa</taxon>
        <taxon>Chordata</taxon>
        <taxon>Craniata</taxon>
        <taxon>Vertebrata</taxon>
        <taxon>Euteleostomi</taxon>
        <taxon>Actinopterygii</taxon>
        <taxon>Neopterygii</taxon>
        <taxon>Teleostei</taxon>
        <taxon>Elopiformes</taxon>
        <taxon>Megalopidae</taxon>
        <taxon>Megalops</taxon>
    </lineage>
</organism>
<dbReference type="GO" id="GO:0006360">
    <property type="term" value="P:transcription by RNA polymerase I"/>
    <property type="evidence" value="ECO:0007669"/>
    <property type="project" value="InterPro"/>
</dbReference>
<dbReference type="GO" id="GO:0003723">
    <property type="term" value="F:RNA binding"/>
    <property type="evidence" value="ECO:0007669"/>
    <property type="project" value="TreeGrafter"/>
</dbReference>
<feature type="region of interest" description="Disordered" evidence="1">
    <location>
        <begin position="1"/>
        <end position="39"/>
    </location>
</feature>
<sequence>MSSKLRDISSSSSEAESDAESESSSKCQPVQQKQRRQRQGVKYQCPADFVSCDYSPCTSTRLDNLSDGNTELWLIKAPVNFNPDSLSGSRVPLMGLEALQPRAGTQQIYSVLSRPAAPTDLRLLTTDGGRPRDTLRGPAFAGLINICESYGDCSGNQAPAAIPACPAPRVPEGLRQRFQPFGSRTLAAAGAKRSAPEDPAGAGLPTPAKRVKPDPEEEEGEQKRKKKKKKKDKSIKEEREEEEVTEAAMSSQSLAETPQEFTPEGGEAEERKKKKKKKKSKERDGEAVEQCDMGAETSLTVKEEEEVEVKIEPVDPAYGDVESSGKKKKKKKKEKMPSGD</sequence>
<dbReference type="PANTHER" id="PTHR15484">
    <property type="entry name" value="DNA-DIRECTED RNA POLYMERASE I SUBUNIT RPA34"/>
    <property type="match status" value="1"/>
</dbReference>
<evidence type="ECO:0000313" key="3">
    <source>
        <dbReference type="Proteomes" id="UP001046870"/>
    </source>
</evidence>
<feature type="compositionally biased region" description="Polar residues" evidence="1">
    <location>
        <begin position="248"/>
        <end position="260"/>
    </location>
</feature>
<dbReference type="InterPro" id="IPR013240">
    <property type="entry name" value="DNA-dir_RNA_pol1_su_RPA34"/>
</dbReference>
<dbReference type="Proteomes" id="UP001046870">
    <property type="component" value="Chromosome 9"/>
</dbReference>
<comment type="caution">
    <text evidence="2">The sequence shown here is derived from an EMBL/GenBank/DDBJ whole genome shotgun (WGS) entry which is preliminary data.</text>
</comment>
<dbReference type="Pfam" id="PF08208">
    <property type="entry name" value="RNA_polI_A34"/>
    <property type="match status" value="1"/>
</dbReference>
<keyword evidence="3" id="KW-1185">Reference proteome</keyword>
<dbReference type="OrthoDB" id="10071093at2759"/>
<evidence type="ECO:0008006" key="4">
    <source>
        <dbReference type="Google" id="ProtNLM"/>
    </source>
</evidence>
<feature type="compositionally biased region" description="Basic residues" evidence="1">
    <location>
        <begin position="223"/>
        <end position="233"/>
    </location>
</feature>
<dbReference type="EMBL" id="JAFDVH010000009">
    <property type="protein sequence ID" value="KAG7470722.1"/>
    <property type="molecule type" value="Genomic_DNA"/>
</dbReference>
<dbReference type="AlphaFoldDB" id="A0A9D3PZ22"/>
<feature type="region of interest" description="Disordered" evidence="1">
    <location>
        <begin position="186"/>
        <end position="340"/>
    </location>
</feature>
<evidence type="ECO:0000256" key="1">
    <source>
        <dbReference type="SAM" id="MobiDB-lite"/>
    </source>
</evidence>
<evidence type="ECO:0000313" key="2">
    <source>
        <dbReference type="EMBL" id="KAG7470722.1"/>
    </source>
</evidence>
<dbReference type="Gene3D" id="6.20.250.70">
    <property type="match status" value="1"/>
</dbReference>
<name>A0A9D3PZ22_MEGAT</name>